<evidence type="ECO:0000256" key="2">
    <source>
        <dbReference type="ARBA" id="ARBA00022517"/>
    </source>
</evidence>
<proteinExistence type="inferred from homology"/>
<dbReference type="Pfam" id="PF04751">
    <property type="entry name" value="DarP"/>
    <property type="match status" value="1"/>
</dbReference>
<evidence type="ECO:0000256" key="5">
    <source>
        <dbReference type="HAMAP-Rule" id="MF_00765"/>
    </source>
</evidence>
<keyword evidence="4 5" id="KW-0694">RNA-binding</keyword>
<evidence type="ECO:0000256" key="3">
    <source>
        <dbReference type="ARBA" id="ARBA00022730"/>
    </source>
</evidence>
<dbReference type="GO" id="GO:0005829">
    <property type="term" value="C:cytosol"/>
    <property type="evidence" value="ECO:0007669"/>
    <property type="project" value="TreeGrafter"/>
</dbReference>
<dbReference type="SUPFAM" id="SSF158710">
    <property type="entry name" value="PSPTO4464-like"/>
    <property type="match status" value="1"/>
</dbReference>
<dbReference type="InterPro" id="IPR023153">
    <property type="entry name" value="DarP_sf"/>
</dbReference>
<dbReference type="PANTHER" id="PTHR38101:SF1">
    <property type="entry name" value="UPF0307 PROTEIN YJGA"/>
    <property type="match status" value="1"/>
</dbReference>
<comment type="caution">
    <text evidence="7">The sequence shown here is derived from an EMBL/GenBank/DDBJ whole genome shotgun (WGS) entry which is preliminary data.</text>
</comment>
<evidence type="ECO:0000256" key="1">
    <source>
        <dbReference type="ARBA" id="ARBA00022490"/>
    </source>
</evidence>
<dbReference type="GO" id="GO:1902626">
    <property type="term" value="P:assembly of large subunit precursor of preribosome"/>
    <property type="evidence" value="ECO:0007669"/>
    <property type="project" value="UniProtKB-UniRule"/>
</dbReference>
<gene>
    <name evidence="5" type="primary">darP</name>
    <name evidence="7" type="ORF">M622_10475</name>
</gene>
<evidence type="ECO:0000313" key="7">
    <source>
        <dbReference type="EMBL" id="EPZ16936.1"/>
    </source>
</evidence>
<dbReference type="STRING" id="1348657.M622_10475"/>
<keyword evidence="2 5" id="KW-0690">Ribosome biogenesis</keyword>
<dbReference type="PANTHER" id="PTHR38101">
    <property type="entry name" value="UPF0307 PROTEIN YJGA"/>
    <property type="match status" value="1"/>
</dbReference>
<dbReference type="CDD" id="cd16331">
    <property type="entry name" value="YjgA-like"/>
    <property type="match status" value="1"/>
</dbReference>
<comment type="function">
    <text evidence="5">Member of a network of 50S ribosomal subunit biogenesis factors which assembles along the 30S-50S interface, preventing incorrect 23S rRNA structures from forming. Promotes peptidyl transferase center (PTC) maturation.</text>
</comment>
<dbReference type="GO" id="GO:0019843">
    <property type="term" value="F:rRNA binding"/>
    <property type="evidence" value="ECO:0007669"/>
    <property type="project" value="UniProtKB-UniRule"/>
</dbReference>
<name>S9ZQL7_9RHOO</name>
<dbReference type="eggNOG" id="COG3028">
    <property type="taxonomic scope" value="Bacteria"/>
</dbReference>
<sequence>MRSDSPHSSHPGHDEEEDFIEPPSKSSRKREMHALQDLGEQLVALSSDRLKKMALPDALYEAVRAAQGFKMEARRRQMQYVGKLMRKIDPAPIQAQLLVFSGKSAAEVAKMHRLERLREQLLEDDKAIGILVELWPQVDVQYLRTLRRNALKERETAKPPKAFREIFRVLRELQDAQDAAAEDDVAVASQGAQDTQGSEGAEGENGNLDARA</sequence>
<comment type="subcellular location">
    <subcellularLocation>
        <location evidence="5">Cytoplasm</location>
    </subcellularLocation>
    <text evidence="5">Associates with late stage pre-50S ribosomal subunits.</text>
</comment>
<accession>S9ZQL7</accession>
<dbReference type="GO" id="GO:0043022">
    <property type="term" value="F:ribosome binding"/>
    <property type="evidence" value="ECO:0007669"/>
    <property type="project" value="UniProtKB-UniRule"/>
</dbReference>
<dbReference type="Gene3D" id="1.10.60.30">
    <property type="entry name" value="PSPTO4464-like domains"/>
    <property type="match status" value="2"/>
</dbReference>
<keyword evidence="3 5" id="KW-0699">rRNA-binding</keyword>
<dbReference type="Proteomes" id="UP000015455">
    <property type="component" value="Unassembled WGS sequence"/>
</dbReference>
<comment type="similarity">
    <text evidence="5">Belongs to the DarP family.</text>
</comment>
<evidence type="ECO:0000256" key="4">
    <source>
        <dbReference type="ARBA" id="ARBA00022884"/>
    </source>
</evidence>
<protein>
    <recommendedName>
        <fullName evidence="5">Dual-action ribosomal maturation protein DarP</fullName>
    </recommendedName>
    <alternativeName>
        <fullName evidence="5">Large ribosomal subunit assembly factor DarP</fullName>
    </alternativeName>
</protein>
<dbReference type="RefSeq" id="WP_021248080.1">
    <property type="nucleotide sequence ID" value="NZ_ATJV01000024.1"/>
</dbReference>
<feature type="region of interest" description="Disordered" evidence="6">
    <location>
        <begin position="181"/>
        <end position="212"/>
    </location>
</feature>
<keyword evidence="8" id="KW-1185">Reference proteome</keyword>
<dbReference type="AlphaFoldDB" id="S9ZQL7"/>
<keyword evidence="1 5" id="KW-0963">Cytoplasm</keyword>
<evidence type="ECO:0000313" key="8">
    <source>
        <dbReference type="Proteomes" id="UP000015455"/>
    </source>
</evidence>
<dbReference type="NCBIfam" id="NF003593">
    <property type="entry name" value="PRK05255.1-1"/>
    <property type="match status" value="1"/>
</dbReference>
<dbReference type="EMBL" id="ATJV01000024">
    <property type="protein sequence ID" value="EPZ16936.1"/>
    <property type="molecule type" value="Genomic_DNA"/>
</dbReference>
<organism evidence="7 8">
    <name type="scientific">Thauera terpenica 58Eu</name>
    <dbReference type="NCBI Taxonomy" id="1348657"/>
    <lineage>
        <taxon>Bacteria</taxon>
        <taxon>Pseudomonadati</taxon>
        <taxon>Pseudomonadota</taxon>
        <taxon>Betaproteobacteria</taxon>
        <taxon>Rhodocyclales</taxon>
        <taxon>Zoogloeaceae</taxon>
        <taxon>Thauera</taxon>
    </lineage>
</organism>
<evidence type="ECO:0000256" key="6">
    <source>
        <dbReference type="SAM" id="MobiDB-lite"/>
    </source>
</evidence>
<feature type="region of interest" description="Disordered" evidence="6">
    <location>
        <begin position="1"/>
        <end position="32"/>
    </location>
</feature>
<reference evidence="7 8" key="1">
    <citation type="submission" date="2013-06" db="EMBL/GenBank/DDBJ databases">
        <title>Draft genome sequence of Thauera terpenica.</title>
        <authorList>
            <person name="Liu B."/>
            <person name="Frostegard A.H."/>
            <person name="Shapleigh J.P."/>
        </authorList>
    </citation>
    <scope>NUCLEOTIDE SEQUENCE [LARGE SCALE GENOMIC DNA]</scope>
    <source>
        <strain evidence="7 8">58Eu</strain>
    </source>
</reference>
<dbReference type="OrthoDB" id="5293604at2"/>
<feature type="compositionally biased region" description="Basic and acidic residues" evidence="6">
    <location>
        <begin position="1"/>
        <end position="13"/>
    </location>
</feature>
<dbReference type="HAMAP" id="MF_00765">
    <property type="entry name" value="DarP"/>
    <property type="match status" value="1"/>
</dbReference>
<dbReference type="PATRIC" id="fig|1348657.5.peg.633"/>
<dbReference type="InterPro" id="IPR006839">
    <property type="entry name" value="DarP"/>
</dbReference>